<evidence type="ECO:0000259" key="17">
    <source>
        <dbReference type="Pfam" id="PF00593"/>
    </source>
</evidence>
<dbReference type="PANTHER" id="PTHR32552:SF89">
    <property type="entry name" value="CATECHOLATE SIDEROPHORE RECEPTOR FIU"/>
    <property type="match status" value="1"/>
</dbReference>
<dbReference type="PROSITE" id="PS52016">
    <property type="entry name" value="TONB_DEPENDENT_REC_3"/>
    <property type="match status" value="1"/>
</dbReference>
<evidence type="ECO:0000256" key="5">
    <source>
        <dbReference type="ARBA" id="ARBA00022496"/>
    </source>
</evidence>
<evidence type="ECO:0000256" key="10">
    <source>
        <dbReference type="ARBA" id="ARBA00023077"/>
    </source>
</evidence>
<evidence type="ECO:0000256" key="7">
    <source>
        <dbReference type="ARBA" id="ARBA00022729"/>
    </source>
</evidence>
<dbReference type="PANTHER" id="PTHR32552">
    <property type="entry name" value="FERRICHROME IRON RECEPTOR-RELATED"/>
    <property type="match status" value="1"/>
</dbReference>
<comment type="subcellular location">
    <subcellularLocation>
        <location evidence="1 14">Cell outer membrane</location>
        <topology evidence="1 14">Multi-pass membrane protein</topology>
    </subcellularLocation>
</comment>
<dbReference type="Proteomes" id="UP000294829">
    <property type="component" value="Unassembled WGS sequence"/>
</dbReference>
<proteinExistence type="inferred from homology"/>
<protein>
    <submittedName>
        <fullName evidence="19">TonB-dependent receptor</fullName>
    </submittedName>
</protein>
<dbReference type="Gene3D" id="2.170.130.10">
    <property type="entry name" value="TonB-dependent receptor, plug domain"/>
    <property type="match status" value="1"/>
</dbReference>
<keyword evidence="3 14" id="KW-0813">Transport</keyword>
<comment type="caution">
    <text evidence="19">The sequence shown here is derived from an EMBL/GenBank/DDBJ whole genome shotgun (WGS) entry which is preliminary data.</text>
</comment>
<name>A0A4R5W1G3_9BURK</name>
<dbReference type="GO" id="GO:0015344">
    <property type="term" value="F:siderophore uptake transmembrane transporter activity"/>
    <property type="evidence" value="ECO:0007669"/>
    <property type="project" value="TreeGrafter"/>
</dbReference>
<evidence type="ECO:0000256" key="6">
    <source>
        <dbReference type="ARBA" id="ARBA00022692"/>
    </source>
</evidence>
<dbReference type="GO" id="GO:0009279">
    <property type="term" value="C:cell outer membrane"/>
    <property type="evidence" value="ECO:0007669"/>
    <property type="project" value="UniProtKB-SubCell"/>
</dbReference>
<dbReference type="Pfam" id="PF07715">
    <property type="entry name" value="Plug"/>
    <property type="match status" value="1"/>
</dbReference>
<feature type="domain" description="TonB-dependent receptor plug" evidence="18">
    <location>
        <begin position="60"/>
        <end position="173"/>
    </location>
</feature>
<evidence type="ECO:0000256" key="1">
    <source>
        <dbReference type="ARBA" id="ARBA00004571"/>
    </source>
</evidence>
<evidence type="ECO:0000313" key="20">
    <source>
        <dbReference type="Proteomes" id="UP000294829"/>
    </source>
</evidence>
<keyword evidence="8" id="KW-0408">Iron</keyword>
<dbReference type="EMBL" id="SMYL01000004">
    <property type="protein sequence ID" value="TDK65912.1"/>
    <property type="molecule type" value="Genomic_DNA"/>
</dbReference>
<keyword evidence="10 15" id="KW-0798">TonB box</keyword>
<keyword evidence="13 14" id="KW-0998">Cell outer membrane</keyword>
<dbReference type="AlphaFoldDB" id="A0A4R5W1G3"/>
<evidence type="ECO:0000256" key="11">
    <source>
        <dbReference type="ARBA" id="ARBA00023136"/>
    </source>
</evidence>
<feature type="chain" id="PRO_5020855097" evidence="16">
    <location>
        <begin position="28"/>
        <end position="784"/>
    </location>
</feature>
<feature type="domain" description="TonB-dependent receptor-like beta-barrel" evidence="17">
    <location>
        <begin position="293"/>
        <end position="753"/>
    </location>
</feature>
<keyword evidence="6 14" id="KW-0812">Transmembrane</keyword>
<evidence type="ECO:0000313" key="19">
    <source>
        <dbReference type="EMBL" id="TDK65912.1"/>
    </source>
</evidence>
<dbReference type="Pfam" id="PF00593">
    <property type="entry name" value="TonB_dep_Rec_b-barrel"/>
    <property type="match status" value="1"/>
</dbReference>
<evidence type="ECO:0000256" key="15">
    <source>
        <dbReference type="RuleBase" id="RU003357"/>
    </source>
</evidence>
<evidence type="ECO:0000256" key="16">
    <source>
        <dbReference type="SAM" id="SignalP"/>
    </source>
</evidence>
<dbReference type="InterPro" id="IPR036942">
    <property type="entry name" value="Beta-barrel_TonB_sf"/>
</dbReference>
<evidence type="ECO:0000256" key="14">
    <source>
        <dbReference type="PROSITE-ProRule" id="PRU01360"/>
    </source>
</evidence>
<organism evidence="19 20">
    <name type="scientific">Sapientia aquatica</name>
    <dbReference type="NCBI Taxonomy" id="1549640"/>
    <lineage>
        <taxon>Bacteria</taxon>
        <taxon>Pseudomonadati</taxon>
        <taxon>Pseudomonadota</taxon>
        <taxon>Betaproteobacteria</taxon>
        <taxon>Burkholderiales</taxon>
        <taxon>Oxalobacteraceae</taxon>
        <taxon>Sapientia</taxon>
    </lineage>
</organism>
<evidence type="ECO:0000256" key="2">
    <source>
        <dbReference type="ARBA" id="ARBA00009810"/>
    </source>
</evidence>
<dbReference type="InterPro" id="IPR000531">
    <property type="entry name" value="Beta-barrel_TonB"/>
</dbReference>
<dbReference type="OrthoDB" id="7386960at2"/>
<keyword evidence="4 14" id="KW-1134">Transmembrane beta strand</keyword>
<keyword evidence="11 14" id="KW-0472">Membrane</keyword>
<keyword evidence="12 19" id="KW-0675">Receptor</keyword>
<gene>
    <name evidence="19" type="ORF">E2I14_09940</name>
</gene>
<keyword evidence="5" id="KW-0410">Iron transport</keyword>
<evidence type="ECO:0000256" key="4">
    <source>
        <dbReference type="ARBA" id="ARBA00022452"/>
    </source>
</evidence>
<dbReference type="Gene3D" id="2.40.170.20">
    <property type="entry name" value="TonB-dependent receptor, beta-barrel domain"/>
    <property type="match status" value="1"/>
</dbReference>
<evidence type="ECO:0000256" key="9">
    <source>
        <dbReference type="ARBA" id="ARBA00023065"/>
    </source>
</evidence>
<dbReference type="RefSeq" id="WP_133327982.1">
    <property type="nucleotide sequence ID" value="NZ_SMYL01000004.1"/>
</dbReference>
<keyword evidence="20" id="KW-1185">Reference proteome</keyword>
<accession>A0A4R5W1G3</accession>
<evidence type="ECO:0000256" key="3">
    <source>
        <dbReference type="ARBA" id="ARBA00022448"/>
    </source>
</evidence>
<keyword evidence="7 16" id="KW-0732">Signal</keyword>
<keyword evidence="9" id="KW-0406">Ion transport</keyword>
<dbReference type="InterPro" id="IPR039426">
    <property type="entry name" value="TonB-dep_rcpt-like"/>
</dbReference>
<evidence type="ECO:0000256" key="12">
    <source>
        <dbReference type="ARBA" id="ARBA00023170"/>
    </source>
</evidence>
<dbReference type="InterPro" id="IPR037066">
    <property type="entry name" value="Plug_dom_sf"/>
</dbReference>
<dbReference type="SUPFAM" id="SSF56935">
    <property type="entry name" value="Porins"/>
    <property type="match status" value="1"/>
</dbReference>
<sequence length="784" mass="82750">MNTRTMKVTGLAAAVSLAMFQLGTAYAQQAGQPAAPAATDANSLNLEQVVVTGAPVGVTKMRSSISISTIDAEQLQLSAPISSADALRSIPGVHSEASAGEGNTNVTVRGIPISAGGARYVGFQEDGLPVLQNGDYAFVTPDMFVKLDNSLDHIEAVRGGASSVLGSNSPGGIINFITKTGQEEGGSVGITKGLGFKETRLDFDYGAHISPTTRFFVGGFYRDGEGSRNGNVPIESGGQIKANITHDFSDGSFIRVSVKHLDDQTPLNMPVPFSLSTANPTKSNPGTISAATGYDPRTASYYSPYWSSIVGVNSSGTTTLTNLNTGLTVKENALGLQGSFKLGNGWTLDENFRKSEKTGSFESGYPTGPTFAASAGTTYASGPNKGQAYTGNAIEVSAFNASFDDLGSTVNGLKLSKTFDVATGGKLTTLVGWDINNQHIGVTQNLPHYLLSATGDQPSLLAGLNNSGVQTNAAGLLPQSTWWGNQTRAIQYDMSSPYVNFDYEAGPLNLDGGLRRDMQKVTGAQTSATGAGTYAPGTFPALPDTPVSYSKDNNSYSLGGNYKLTSNLAVFARYSDGAAFNVVERMGGPFIGGSPIPINTVKQTELGVKWREGGFSTFVTAFKANTEEGNYDLTTRLLTQNTYTAKGLEVESAYRVGGFNISGGFTYTDAQIVSALDSTIVGNQPQRLAKYIYQVVPSYRFGDFVLGGSLIGTDKSFGDNQNSIIMPSYYTVNVFGNYQISPRATVALSANNLFNKIGWTEYDNGQGARSINGRTAKLGLKYSF</sequence>
<comment type="similarity">
    <text evidence="2 14 15">Belongs to the TonB-dependent receptor family.</text>
</comment>
<feature type="signal peptide" evidence="16">
    <location>
        <begin position="1"/>
        <end position="27"/>
    </location>
</feature>
<reference evidence="19 20" key="1">
    <citation type="submission" date="2019-03" db="EMBL/GenBank/DDBJ databases">
        <title>Sapientia aquatica gen. nov., sp. nov., isolated from a crater lake.</title>
        <authorList>
            <person name="Felfoldi T."/>
            <person name="Szabo A."/>
            <person name="Toth E."/>
            <person name="Schumann P."/>
            <person name="Keki Z."/>
            <person name="Marialigeti K."/>
            <person name="Mathe I."/>
        </authorList>
    </citation>
    <scope>NUCLEOTIDE SEQUENCE [LARGE SCALE GENOMIC DNA]</scope>
    <source>
        <strain evidence="19 20">SA-152</strain>
    </source>
</reference>
<evidence type="ECO:0000259" key="18">
    <source>
        <dbReference type="Pfam" id="PF07715"/>
    </source>
</evidence>
<dbReference type="InterPro" id="IPR012910">
    <property type="entry name" value="Plug_dom"/>
</dbReference>
<evidence type="ECO:0000256" key="8">
    <source>
        <dbReference type="ARBA" id="ARBA00023004"/>
    </source>
</evidence>
<evidence type="ECO:0000256" key="13">
    <source>
        <dbReference type="ARBA" id="ARBA00023237"/>
    </source>
</evidence>